<dbReference type="Proteomes" id="UP000027138">
    <property type="component" value="Unassembled WGS sequence"/>
</dbReference>
<feature type="compositionally biased region" description="Low complexity" evidence="1">
    <location>
        <begin position="151"/>
        <end position="165"/>
    </location>
</feature>
<keyword evidence="3" id="KW-1185">Reference proteome</keyword>
<feature type="compositionally biased region" description="Polar residues" evidence="1">
    <location>
        <begin position="1"/>
        <end position="10"/>
    </location>
</feature>
<evidence type="ECO:0000313" key="2">
    <source>
        <dbReference type="EMBL" id="KDP27539.1"/>
    </source>
</evidence>
<accession>A0A067K6T8</accession>
<sequence>MPVPGKQSSPCRKEARTPKGVPSSTAVPIVTWTSRGAHALGRGIPHAHAKYKRTRPASSVAAGRCCSRSSTASPPSDSPPLPPFETRSPKQLDSLGGGRGTRLDIDMMIHMRIVEKFGDSYRVIGAPAETTDDDAPAAADIEEDQPPPAPGFSFGAGTSGAGPSFQGTSTVSNDEVLARLLSRMDVFDTRLTGMESMITDRFQSLEITQGSIDSRLDTMQGQLQTILHLLQPPPPPPPEA</sequence>
<evidence type="ECO:0000313" key="3">
    <source>
        <dbReference type="Proteomes" id="UP000027138"/>
    </source>
</evidence>
<evidence type="ECO:0000256" key="1">
    <source>
        <dbReference type="SAM" id="MobiDB-lite"/>
    </source>
</evidence>
<proteinExistence type="predicted"/>
<reference evidence="2 3" key="1">
    <citation type="journal article" date="2014" name="PLoS ONE">
        <title>Global Analysis of Gene Expression Profiles in Physic Nut (Jatropha curcas L.) Seedlings Exposed to Salt Stress.</title>
        <authorList>
            <person name="Zhang L."/>
            <person name="Zhang C."/>
            <person name="Wu P."/>
            <person name="Chen Y."/>
            <person name="Li M."/>
            <person name="Jiang H."/>
            <person name="Wu G."/>
        </authorList>
    </citation>
    <scope>NUCLEOTIDE SEQUENCE [LARGE SCALE GENOMIC DNA]</scope>
    <source>
        <strain evidence="3">cv. GZQX0401</strain>
        <tissue evidence="2">Young leaves</tissue>
    </source>
</reference>
<feature type="region of interest" description="Disordered" evidence="1">
    <location>
        <begin position="138"/>
        <end position="169"/>
    </location>
</feature>
<gene>
    <name evidence="2" type="ORF">JCGZ_20104</name>
</gene>
<feature type="compositionally biased region" description="Basic residues" evidence="1">
    <location>
        <begin position="45"/>
        <end position="55"/>
    </location>
</feature>
<organism evidence="2 3">
    <name type="scientific">Jatropha curcas</name>
    <name type="common">Barbados nut</name>
    <dbReference type="NCBI Taxonomy" id="180498"/>
    <lineage>
        <taxon>Eukaryota</taxon>
        <taxon>Viridiplantae</taxon>
        <taxon>Streptophyta</taxon>
        <taxon>Embryophyta</taxon>
        <taxon>Tracheophyta</taxon>
        <taxon>Spermatophyta</taxon>
        <taxon>Magnoliopsida</taxon>
        <taxon>eudicotyledons</taxon>
        <taxon>Gunneridae</taxon>
        <taxon>Pentapetalae</taxon>
        <taxon>rosids</taxon>
        <taxon>fabids</taxon>
        <taxon>Malpighiales</taxon>
        <taxon>Euphorbiaceae</taxon>
        <taxon>Crotonoideae</taxon>
        <taxon>Jatropheae</taxon>
        <taxon>Jatropha</taxon>
    </lineage>
</organism>
<feature type="region of interest" description="Disordered" evidence="1">
    <location>
        <begin position="1"/>
        <end position="101"/>
    </location>
</feature>
<feature type="compositionally biased region" description="Polar residues" evidence="1">
    <location>
        <begin position="22"/>
        <end position="34"/>
    </location>
</feature>
<dbReference type="EMBL" id="KK914822">
    <property type="protein sequence ID" value="KDP27539.1"/>
    <property type="molecule type" value="Genomic_DNA"/>
</dbReference>
<dbReference type="AlphaFoldDB" id="A0A067K6T8"/>
<name>A0A067K6T8_JATCU</name>
<protein>
    <submittedName>
        <fullName evidence="2">Uncharacterized protein</fullName>
    </submittedName>
</protein>